<feature type="signal peptide" evidence="1">
    <location>
        <begin position="1"/>
        <end position="19"/>
    </location>
</feature>
<organism evidence="2 3">
    <name type="scientific">Clunio marinus</name>
    <dbReference type="NCBI Taxonomy" id="568069"/>
    <lineage>
        <taxon>Eukaryota</taxon>
        <taxon>Metazoa</taxon>
        <taxon>Ecdysozoa</taxon>
        <taxon>Arthropoda</taxon>
        <taxon>Hexapoda</taxon>
        <taxon>Insecta</taxon>
        <taxon>Pterygota</taxon>
        <taxon>Neoptera</taxon>
        <taxon>Endopterygota</taxon>
        <taxon>Diptera</taxon>
        <taxon>Nematocera</taxon>
        <taxon>Chironomoidea</taxon>
        <taxon>Chironomidae</taxon>
        <taxon>Clunio</taxon>
    </lineage>
</organism>
<dbReference type="Proteomes" id="UP000183832">
    <property type="component" value="Unassembled WGS sequence"/>
</dbReference>
<reference evidence="2 3" key="1">
    <citation type="submission" date="2015-04" db="EMBL/GenBank/DDBJ databases">
        <authorList>
            <person name="Syromyatnikov M.Y."/>
            <person name="Popov V.N."/>
        </authorList>
    </citation>
    <scope>NUCLEOTIDE SEQUENCE [LARGE SCALE GENOMIC DNA]</scope>
</reference>
<evidence type="ECO:0000313" key="3">
    <source>
        <dbReference type="Proteomes" id="UP000183832"/>
    </source>
</evidence>
<name>A0A1J1HNJ8_9DIPT</name>
<gene>
    <name evidence="2" type="ORF">CLUMA_CG002590</name>
</gene>
<protein>
    <submittedName>
        <fullName evidence="2">CLUMA_CG002590, isoform A</fullName>
    </submittedName>
</protein>
<feature type="chain" id="PRO_5012339687" evidence="1">
    <location>
        <begin position="20"/>
        <end position="69"/>
    </location>
</feature>
<keyword evidence="3" id="KW-1185">Reference proteome</keyword>
<dbReference type="AlphaFoldDB" id="A0A1J1HNJ8"/>
<dbReference type="EMBL" id="CVRI01000010">
    <property type="protein sequence ID" value="CRK89106.1"/>
    <property type="molecule type" value="Genomic_DNA"/>
</dbReference>
<accession>A0A1J1HNJ8</accession>
<proteinExistence type="predicted"/>
<evidence type="ECO:0000313" key="2">
    <source>
        <dbReference type="EMBL" id="CRK89106.1"/>
    </source>
</evidence>
<evidence type="ECO:0000256" key="1">
    <source>
        <dbReference type="SAM" id="SignalP"/>
    </source>
</evidence>
<sequence>MNRKIIFSFLAIFIFLTVAMVNVDAGGSVIFLDLCDPEQPDKFLGPCDGLCPGGNKIESPSGLCCCDAI</sequence>
<keyword evidence="1" id="KW-0732">Signal</keyword>